<evidence type="ECO:0000256" key="5">
    <source>
        <dbReference type="ARBA" id="ARBA00022771"/>
    </source>
</evidence>
<reference evidence="10 11" key="1">
    <citation type="journal article" date="2020" name="Cell">
        <title>Large-Scale Comparative Analyses of Tick Genomes Elucidate Their Genetic Diversity and Vector Capacities.</title>
        <authorList>
            <consortium name="Tick Genome and Microbiome Consortium (TIGMIC)"/>
            <person name="Jia N."/>
            <person name="Wang J."/>
            <person name="Shi W."/>
            <person name="Du L."/>
            <person name="Sun Y."/>
            <person name="Zhan W."/>
            <person name="Jiang J.F."/>
            <person name="Wang Q."/>
            <person name="Zhang B."/>
            <person name="Ji P."/>
            <person name="Bell-Sakyi L."/>
            <person name="Cui X.M."/>
            <person name="Yuan T.T."/>
            <person name="Jiang B.G."/>
            <person name="Yang W.F."/>
            <person name="Lam T.T."/>
            <person name="Chang Q.C."/>
            <person name="Ding S.J."/>
            <person name="Wang X.J."/>
            <person name="Zhu J.G."/>
            <person name="Ruan X.D."/>
            <person name="Zhao L."/>
            <person name="Wei J.T."/>
            <person name="Ye R.Z."/>
            <person name="Que T.C."/>
            <person name="Du C.H."/>
            <person name="Zhou Y.H."/>
            <person name="Cheng J.X."/>
            <person name="Dai P.F."/>
            <person name="Guo W.B."/>
            <person name="Han X.H."/>
            <person name="Huang E.J."/>
            <person name="Li L.F."/>
            <person name="Wei W."/>
            <person name="Gao Y.C."/>
            <person name="Liu J.Z."/>
            <person name="Shao H.Z."/>
            <person name="Wang X."/>
            <person name="Wang C.C."/>
            <person name="Yang T.C."/>
            <person name="Huo Q.B."/>
            <person name="Li W."/>
            <person name="Chen H.Y."/>
            <person name="Chen S.E."/>
            <person name="Zhou L.G."/>
            <person name="Ni X.B."/>
            <person name="Tian J.H."/>
            <person name="Sheng Y."/>
            <person name="Liu T."/>
            <person name="Pan Y.S."/>
            <person name="Xia L.Y."/>
            <person name="Li J."/>
            <person name="Zhao F."/>
            <person name="Cao W.C."/>
        </authorList>
    </citation>
    <scope>NUCLEOTIDE SEQUENCE [LARGE SCALE GENOMIC DNA]</scope>
    <source>
        <strain evidence="10">HaeL-2018</strain>
    </source>
</reference>
<protein>
    <submittedName>
        <fullName evidence="10">Uncharacterized protein</fullName>
    </submittedName>
</protein>
<dbReference type="VEuPathDB" id="VectorBase:HLOH_042971"/>
<keyword evidence="6" id="KW-0862">Zinc</keyword>
<evidence type="ECO:0000256" key="7">
    <source>
        <dbReference type="ARBA" id="ARBA00023015"/>
    </source>
</evidence>
<dbReference type="InterPro" id="IPR002515">
    <property type="entry name" value="Znf_C2H2C"/>
</dbReference>
<dbReference type="AlphaFoldDB" id="A0A9J6H8J2"/>
<name>A0A9J6H8J2_HAELO</name>
<dbReference type="GO" id="GO:0000981">
    <property type="term" value="F:DNA-binding transcription factor activity, RNA polymerase II-specific"/>
    <property type="evidence" value="ECO:0007669"/>
    <property type="project" value="TreeGrafter"/>
</dbReference>
<keyword evidence="4" id="KW-0677">Repeat</keyword>
<evidence type="ECO:0000313" key="10">
    <source>
        <dbReference type="EMBL" id="KAH9383588.1"/>
    </source>
</evidence>
<dbReference type="Pfam" id="PF01530">
    <property type="entry name" value="zf-C2HC"/>
    <property type="match status" value="1"/>
</dbReference>
<proteinExistence type="inferred from homology"/>
<dbReference type="GO" id="GO:0007399">
    <property type="term" value="P:nervous system development"/>
    <property type="evidence" value="ECO:0007669"/>
    <property type="project" value="UniProtKB-KW"/>
</dbReference>
<keyword evidence="5" id="KW-0863">Zinc-finger</keyword>
<evidence type="ECO:0000256" key="1">
    <source>
        <dbReference type="ARBA" id="ARBA00004123"/>
    </source>
</evidence>
<dbReference type="InterPro" id="IPR036060">
    <property type="entry name" value="Znf_C2H2C_sf"/>
</dbReference>
<dbReference type="GO" id="GO:0005634">
    <property type="term" value="C:nucleus"/>
    <property type="evidence" value="ECO:0007669"/>
    <property type="project" value="UniProtKB-SubCell"/>
</dbReference>
<evidence type="ECO:0000256" key="9">
    <source>
        <dbReference type="ARBA" id="ARBA00023242"/>
    </source>
</evidence>
<comment type="similarity">
    <text evidence="2">Belongs to the MYT1 family.</text>
</comment>
<dbReference type="PROSITE" id="PS51802">
    <property type="entry name" value="ZF_CCHHC"/>
    <property type="match status" value="2"/>
</dbReference>
<gene>
    <name evidence="10" type="ORF">HPB48_025205</name>
</gene>
<keyword evidence="11" id="KW-1185">Reference proteome</keyword>
<dbReference type="OrthoDB" id="10069059at2759"/>
<dbReference type="GO" id="GO:0000978">
    <property type="term" value="F:RNA polymerase II cis-regulatory region sequence-specific DNA binding"/>
    <property type="evidence" value="ECO:0007669"/>
    <property type="project" value="TreeGrafter"/>
</dbReference>
<evidence type="ECO:0000256" key="2">
    <source>
        <dbReference type="ARBA" id="ARBA00010194"/>
    </source>
</evidence>
<organism evidence="10 11">
    <name type="scientific">Haemaphysalis longicornis</name>
    <name type="common">Bush tick</name>
    <dbReference type="NCBI Taxonomy" id="44386"/>
    <lineage>
        <taxon>Eukaryota</taxon>
        <taxon>Metazoa</taxon>
        <taxon>Ecdysozoa</taxon>
        <taxon>Arthropoda</taxon>
        <taxon>Chelicerata</taxon>
        <taxon>Arachnida</taxon>
        <taxon>Acari</taxon>
        <taxon>Parasitiformes</taxon>
        <taxon>Ixodida</taxon>
        <taxon>Ixodoidea</taxon>
        <taxon>Ixodidae</taxon>
        <taxon>Haemaphysalinae</taxon>
        <taxon>Haemaphysalis</taxon>
    </lineage>
</organism>
<dbReference type="GO" id="GO:0008270">
    <property type="term" value="F:zinc ion binding"/>
    <property type="evidence" value="ECO:0007669"/>
    <property type="project" value="UniProtKB-KW"/>
</dbReference>
<evidence type="ECO:0000256" key="3">
    <source>
        <dbReference type="ARBA" id="ARBA00022723"/>
    </source>
</evidence>
<evidence type="ECO:0000256" key="6">
    <source>
        <dbReference type="ARBA" id="ARBA00022833"/>
    </source>
</evidence>
<evidence type="ECO:0000313" key="11">
    <source>
        <dbReference type="Proteomes" id="UP000821853"/>
    </source>
</evidence>
<keyword evidence="7" id="KW-0805">Transcription regulation</keyword>
<dbReference type="Proteomes" id="UP000821853">
    <property type="component" value="Unassembled WGS sequence"/>
</dbReference>
<dbReference type="PANTHER" id="PTHR10816:SF15">
    <property type="entry name" value="MYELIN TRANSCRIPTION FACTOR 1-LIKE PROTEIN"/>
    <property type="match status" value="1"/>
</dbReference>
<comment type="caution">
    <text evidence="10">The sequence shown here is derived from an EMBL/GenBank/DDBJ whole genome shotgun (WGS) entry which is preliminary data.</text>
</comment>
<dbReference type="SUPFAM" id="SSF103637">
    <property type="entry name" value="CCHHC domain"/>
    <property type="match status" value="2"/>
</dbReference>
<evidence type="ECO:0000256" key="4">
    <source>
        <dbReference type="ARBA" id="ARBA00022737"/>
    </source>
</evidence>
<keyword evidence="8" id="KW-0804">Transcription</keyword>
<comment type="subcellular location">
    <subcellularLocation>
        <location evidence="1">Nucleus</location>
    </subcellularLocation>
</comment>
<accession>A0A9J6H8J2</accession>
<dbReference type="Gene3D" id="4.10.320.30">
    <property type="match status" value="2"/>
</dbReference>
<sequence length="232" mass="23869">MPSVAKGSASIGAPAMMEVAPNAAGPTIVDVRGNALLASSVAATPGQGVDKHGQGDYGYRALPPADGERIAIDSDEEDPCSVRQPQLSSLRGPSYGMLQKGPCPTPGCDCFGHVTGVYRGRSLSGCPKASNVALSTTVPYHPSYMCPTPGCDGRGHVLPSRAYHRSLSGCPIAAAMEKGQEEEEGNYPPACPVERTGTLCKSARAVPVPGPDGDVGSYYIACEHVPPPPASH</sequence>
<dbReference type="FunFam" id="4.10.320.30:FF:000001">
    <property type="entry name" value="Myelin transcription factor 1-like, a"/>
    <property type="match status" value="1"/>
</dbReference>
<dbReference type="PANTHER" id="PTHR10816">
    <property type="entry name" value="MYELIN TRANSCRIPTION FACTOR 1-RELATED"/>
    <property type="match status" value="1"/>
</dbReference>
<evidence type="ECO:0000256" key="8">
    <source>
        <dbReference type="ARBA" id="ARBA00023163"/>
    </source>
</evidence>
<keyword evidence="9" id="KW-0539">Nucleus</keyword>
<keyword evidence="3" id="KW-0479">Metal-binding</keyword>
<dbReference type="EMBL" id="JABSTR010001184">
    <property type="protein sequence ID" value="KAH9383588.1"/>
    <property type="molecule type" value="Genomic_DNA"/>
</dbReference>